<dbReference type="EMBL" id="QLYX01000020">
    <property type="protein sequence ID" value="RAY11223.1"/>
    <property type="molecule type" value="Genomic_DNA"/>
</dbReference>
<name>A0A365GZ57_9ACTN</name>
<dbReference type="OrthoDB" id="3385315at2"/>
<dbReference type="RefSeq" id="WP_111871679.1">
    <property type="nucleotide sequence ID" value="NZ_QLYX01000020.1"/>
</dbReference>
<evidence type="ECO:0000313" key="2">
    <source>
        <dbReference type="Proteomes" id="UP000251891"/>
    </source>
</evidence>
<dbReference type="Proteomes" id="UP000251891">
    <property type="component" value="Unassembled WGS sequence"/>
</dbReference>
<accession>A0A365GZ57</accession>
<sequence length="221" mass="24617">MIEAREAWNTLHAAGILHAVWEAHEATTRTVFGALSRAEGFKERSFGYTAFDVLESRLDQVFGVGTAEPLAVRDDLNGSPGWRHGPYRLLLRRYDLGAIDEIRWDKASPTKQAVAKQQFAEDPQLALDLGTPLRPATPDPVTLVLAHSASEEPLELELFLGRPRFNDDGGRPWHWRSQVDRAALGPDPRRAVEPTEPLWSDEEIPVPLRLRDRAAGSAETA</sequence>
<dbReference type="AlphaFoldDB" id="A0A365GZ57"/>
<organism evidence="1 2">
    <name type="scientific">Actinomadura craniellae</name>
    <dbReference type="NCBI Taxonomy" id="2231787"/>
    <lineage>
        <taxon>Bacteria</taxon>
        <taxon>Bacillati</taxon>
        <taxon>Actinomycetota</taxon>
        <taxon>Actinomycetes</taxon>
        <taxon>Streptosporangiales</taxon>
        <taxon>Thermomonosporaceae</taxon>
        <taxon>Actinomadura</taxon>
    </lineage>
</organism>
<comment type="caution">
    <text evidence="1">The sequence shown here is derived from an EMBL/GenBank/DDBJ whole genome shotgun (WGS) entry which is preliminary data.</text>
</comment>
<protein>
    <submittedName>
        <fullName evidence="1">Uncharacterized protein</fullName>
    </submittedName>
</protein>
<reference evidence="1 2" key="1">
    <citation type="submission" date="2018-06" db="EMBL/GenBank/DDBJ databases">
        <title>Actinomadura craniellae sp. nov. isolated from marine sponge Craniella sp.</title>
        <authorList>
            <person name="Li L."/>
            <person name="Xu Q.H."/>
            <person name="Lin H.W."/>
            <person name="Lu Y.H."/>
        </authorList>
    </citation>
    <scope>NUCLEOTIDE SEQUENCE [LARGE SCALE GENOMIC DNA]</scope>
    <source>
        <strain evidence="1 2">LHW63021</strain>
    </source>
</reference>
<gene>
    <name evidence="1" type="ORF">DPM19_31175</name>
</gene>
<evidence type="ECO:0000313" key="1">
    <source>
        <dbReference type="EMBL" id="RAY11223.1"/>
    </source>
</evidence>
<proteinExistence type="predicted"/>
<keyword evidence="2" id="KW-1185">Reference proteome</keyword>